<organism evidence="1 2">
    <name type="scientific">Francisella tularensis subsp. tularensis str. SCHU S4 substr. FSC237</name>
    <dbReference type="NCBI Taxonomy" id="1341660"/>
    <lineage>
        <taxon>Bacteria</taxon>
        <taxon>Pseudomonadati</taxon>
        <taxon>Pseudomonadota</taxon>
        <taxon>Gammaproteobacteria</taxon>
        <taxon>Thiotrichales</taxon>
        <taxon>Francisellaceae</taxon>
        <taxon>Francisella</taxon>
    </lineage>
</organism>
<dbReference type="Proteomes" id="UP000023806">
    <property type="component" value="Unassembled WGS sequence"/>
</dbReference>
<evidence type="ECO:0000313" key="2">
    <source>
        <dbReference type="Proteomes" id="UP000023806"/>
    </source>
</evidence>
<sequence>MYENIINPTPVKNILIALCTALAMPLSFLNPCIHIDSINGAIIPHRKAVPMPNIIMVKVFVYNLNNNINAIK</sequence>
<reference evidence="1 2" key="1">
    <citation type="submission" date="2014-03" db="EMBL/GenBank/DDBJ databases">
        <title>The Genome Sequence of Francisella tularensis subsp. tularensis str. SCHU S4 substr. FSC043.</title>
        <authorList>
            <consortium name="The Broad Institute Genomics Platform"/>
            <consortium name="The Broad Institute Genome Sequencing Center for Infectious Disease"/>
            <person name="Chapman S.B."/>
            <person name="Guina T."/>
            <person name="Gelhaus C."/>
            <person name="Comer J."/>
            <person name="Sellati T."/>
            <person name="Sjostedt A."/>
            <person name="Young S.K."/>
            <person name="Zeng Q."/>
            <person name="Gargeya S."/>
            <person name="Abouelleil A."/>
            <person name="Alvarado L."/>
            <person name="Chapman S.B."/>
            <person name="Gainer-Dewar J."/>
            <person name="Goldberg J."/>
            <person name="Griggs A."/>
            <person name="Gujja S."/>
            <person name="Hansen M."/>
            <person name="Howarth C."/>
            <person name="Imamovic A."/>
            <person name="Larimer J."/>
            <person name="Murphy C."/>
            <person name="Naylor J."/>
            <person name="Pearson M."/>
            <person name="Poon T.W."/>
            <person name="Priest M."/>
            <person name="Roberts A."/>
            <person name="Saif S."/>
            <person name="Shea T."/>
            <person name="Sykes S."/>
            <person name="Wortman J."/>
            <person name="Nusbaum C."/>
            <person name="Birren B."/>
        </authorList>
    </citation>
    <scope>NUCLEOTIDE SEQUENCE [LARGE SCALE GENOMIC DNA]</scope>
    <source>
        <strain evidence="1 2">Schu S4</strain>
    </source>
</reference>
<evidence type="ECO:0000313" key="1">
    <source>
        <dbReference type="EMBL" id="EZK42185.1"/>
    </source>
</evidence>
<gene>
    <name evidence="1" type="ORF">P250_02374</name>
</gene>
<protein>
    <submittedName>
        <fullName evidence="1">Uncharacterized protein</fullName>
    </submittedName>
</protein>
<dbReference type="EMBL" id="JIDS01000001">
    <property type="protein sequence ID" value="EZK42185.1"/>
    <property type="molecule type" value="Genomic_DNA"/>
</dbReference>
<name>A0AAD3G7R8_FRATT</name>
<accession>A0AAD3G7R8</accession>
<proteinExistence type="predicted"/>
<dbReference type="AlphaFoldDB" id="A0AAD3G7R8"/>
<comment type="caution">
    <text evidence="1">The sequence shown here is derived from an EMBL/GenBank/DDBJ whole genome shotgun (WGS) entry which is preliminary data.</text>
</comment>